<keyword evidence="4" id="KW-0804">Transcription</keyword>
<dbReference type="PANTHER" id="PTHR14440">
    <property type="entry name" value="DNA-DIRECTED RNA POLYMERASE I SUBUNIT RPA49"/>
    <property type="match status" value="1"/>
</dbReference>
<dbReference type="KEGG" id="scac:106084043"/>
<reference evidence="6" key="1">
    <citation type="submission" date="2020-05" db="UniProtKB">
        <authorList>
            <consortium name="EnsemblMetazoa"/>
        </authorList>
    </citation>
    <scope>IDENTIFICATION</scope>
    <source>
        <strain evidence="6">USDA</strain>
    </source>
</reference>
<evidence type="ECO:0000313" key="6">
    <source>
        <dbReference type="EnsemblMetazoa" id="SCAU009577-PA"/>
    </source>
</evidence>
<sequence>MKEKVEIEKVYTRKKNGVVPTLMKFQNGKLAAFTKENIEFTRLRCKEDANKFGALLMANGSLYQGLINNTEASELTDTYICVRNKRTNKMTIVPIDQVNLRNTIYGGLDQIKKSSLSDDVTKMTLLKKFGGRKASRFVNDQEKMRMDISVVQDSLTETVNESMLDADDGVDQVDNTKYFDSIRPPCNKDAEHVRDIYKISDVVPTELMNRMEEEAKTVYQTSLDQIPISSEYLKQTIASIQQSTASVENLQRLKLIIYMDSLLNLIKSRVRSLNKAELSQISEKVENNVRERFSDPNSSASGSRTAFSTEKALCHFLVLAFLINDKFEADASILSQELNAPRAKVIKYAHIVYGLPKSRTSILALKLPNKVPPLPTKFARRKKT</sequence>
<name>A0A1I8PN50_STOCA</name>
<dbReference type="AlphaFoldDB" id="A0A1I8PN50"/>
<dbReference type="GO" id="GO:0003677">
    <property type="term" value="F:DNA binding"/>
    <property type="evidence" value="ECO:0007669"/>
    <property type="project" value="InterPro"/>
</dbReference>
<keyword evidence="7" id="KW-1185">Reference proteome</keyword>
<dbReference type="Proteomes" id="UP000095300">
    <property type="component" value="Unassembled WGS sequence"/>
</dbReference>
<comment type="subcellular location">
    <subcellularLocation>
        <location evidence="1">Nucleus</location>
        <location evidence="1">Nucleolus</location>
    </subcellularLocation>
</comment>
<dbReference type="GO" id="GO:0005730">
    <property type="term" value="C:nucleolus"/>
    <property type="evidence" value="ECO:0007669"/>
    <property type="project" value="UniProtKB-SubCell"/>
</dbReference>
<evidence type="ECO:0000256" key="4">
    <source>
        <dbReference type="ARBA" id="ARBA00023163"/>
    </source>
</evidence>
<protein>
    <recommendedName>
        <fullName evidence="8">DNA-directed RNA polymerase I subunit RPA49</fullName>
    </recommendedName>
</protein>
<evidence type="ECO:0000256" key="1">
    <source>
        <dbReference type="ARBA" id="ARBA00004604"/>
    </source>
</evidence>
<evidence type="ECO:0000256" key="3">
    <source>
        <dbReference type="ARBA" id="ARBA00022478"/>
    </source>
</evidence>
<dbReference type="EnsemblMetazoa" id="SCAU009577-RA">
    <property type="protein sequence ID" value="SCAU009577-PA"/>
    <property type="gene ID" value="SCAU009577"/>
</dbReference>
<keyword evidence="5" id="KW-0539">Nucleus</keyword>
<dbReference type="OrthoDB" id="277398at2759"/>
<comment type="similarity">
    <text evidence="2">Belongs to the eukaryotic RPA49/POLR1E RNA polymerase subunit family.</text>
</comment>
<dbReference type="GO" id="GO:0006351">
    <property type="term" value="P:DNA-templated transcription"/>
    <property type="evidence" value="ECO:0007669"/>
    <property type="project" value="InterPro"/>
</dbReference>
<evidence type="ECO:0000256" key="5">
    <source>
        <dbReference type="ARBA" id="ARBA00023242"/>
    </source>
</evidence>
<dbReference type="InterPro" id="IPR009668">
    <property type="entry name" value="RNA_pol-assoc_fac_A49-like"/>
</dbReference>
<accession>A0A1I8PN50</accession>
<evidence type="ECO:0008006" key="8">
    <source>
        <dbReference type="Google" id="ProtNLM"/>
    </source>
</evidence>
<dbReference type="STRING" id="35570.A0A1I8PN50"/>
<proteinExistence type="inferred from homology"/>
<dbReference type="VEuPathDB" id="VectorBase:SCAU009577"/>
<dbReference type="Pfam" id="PF06870">
    <property type="entry name" value="RNA_pol_I_A49"/>
    <property type="match status" value="1"/>
</dbReference>
<organism evidence="6 7">
    <name type="scientific">Stomoxys calcitrans</name>
    <name type="common">Stable fly</name>
    <name type="synonym">Conops calcitrans</name>
    <dbReference type="NCBI Taxonomy" id="35570"/>
    <lineage>
        <taxon>Eukaryota</taxon>
        <taxon>Metazoa</taxon>
        <taxon>Ecdysozoa</taxon>
        <taxon>Arthropoda</taxon>
        <taxon>Hexapoda</taxon>
        <taxon>Insecta</taxon>
        <taxon>Pterygota</taxon>
        <taxon>Neoptera</taxon>
        <taxon>Endopterygota</taxon>
        <taxon>Diptera</taxon>
        <taxon>Brachycera</taxon>
        <taxon>Muscomorpha</taxon>
        <taxon>Muscoidea</taxon>
        <taxon>Muscidae</taxon>
        <taxon>Stomoxys</taxon>
    </lineage>
</organism>
<dbReference type="GO" id="GO:0000428">
    <property type="term" value="C:DNA-directed RNA polymerase complex"/>
    <property type="evidence" value="ECO:0007669"/>
    <property type="project" value="UniProtKB-KW"/>
</dbReference>
<gene>
    <name evidence="6" type="primary">106084043</name>
</gene>
<keyword evidence="3" id="KW-0240">DNA-directed RNA polymerase</keyword>
<evidence type="ECO:0000256" key="2">
    <source>
        <dbReference type="ARBA" id="ARBA00009430"/>
    </source>
</evidence>
<evidence type="ECO:0000313" key="7">
    <source>
        <dbReference type="Proteomes" id="UP000095300"/>
    </source>
</evidence>